<evidence type="ECO:0000256" key="3">
    <source>
        <dbReference type="ARBA" id="ARBA00022491"/>
    </source>
</evidence>
<dbReference type="InterPro" id="IPR040465">
    <property type="entry name" value="CtsR_N"/>
</dbReference>
<name>A0ABX8RDW7_9CLOT</name>
<evidence type="ECO:0000259" key="8">
    <source>
        <dbReference type="Pfam" id="PF05848"/>
    </source>
</evidence>
<comment type="similarity">
    <text evidence="1 7">Belongs to the CtsR family.</text>
</comment>
<feature type="domain" description="CtsR N-terminal HTH" evidence="8">
    <location>
        <begin position="3"/>
        <end position="73"/>
    </location>
</feature>
<keyword evidence="11" id="KW-1185">Reference proteome</keyword>
<gene>
    <name evidence="10" type="ORF">KVH43_06185</name>
</gene>
<dbReference type="InterPro" id="IPR008463">
    <property type="entry name" value="CtsR"/>
</dbReference>
<evidence type="ECO:0000256" key="7">
    <source>
        <dbReference type="PIRNR" id="PIRNR010607"/>
    </source>
</evidence>
<keyword evidence="5 7" id="KW-0238">DNA-binding</keyword>
<dbReference type="InterPro" id="IPR041473">
    <property type="entry name" value="CtsR_C"/>
</dbReference>
<keyword evidence="6 7" id="KW-0804">Transcription</keyword>
<evidence type="ECO:0000256" key="6">
    <source>
        <dbReference type="ARBA" id="ARBA00023163"/>
    </source>
</evidence>
<dbReference type="PIRSF" id="PIRSF010607">
    <property type="entry name" value="Txn_repr_CtsR"/>
    <property type="match status" value="1"/>
</dbReference>
<evidence type="ECO:0000313" key="10">
    <source>
        <dbReference type="EMBL" id="QXM07273.1"/>
    </source>
</evidence>
<evidence type="ECO:0000313" key="11">
    <source>
        <dbReference type="Proteomes" id="UP000886818"/>
    </source>
</evidence>
<evidence type="ECO:0000256" key="2">
    <source>
        <dbReference type="ARBA" id="ARBA00014129"/>
    </source>
</evidence>
<dbReference type="Proteomes" id="UP000886818">
    <property type="component" value="Chromosome"/>
</dbReference>
<evidence type="ECO:0000256" key="1">
    <source>
        <dbReference type="ARBA" id="ARBA00010189"/>
    </source>
</evidence>
<evidence type="ECO:0000256" key="5">
    <source>
        <dbReference type="ARBA" id="ARBA00023125"/>
    </source>
</evidence>
<dbReference type="Pfam" id="PF05848">
    <property type="entry name" value="CtsR"/>
    <property type="match status" value="1"/>
</dbReference>
<sequence length="156" mass="17901">MARLSDLIEIFIKELLKDANNRGIEIQRNELANYFNCAPSQINYVLTTRFTVDKGYLIESRRGGGGHIKIFQINVDKNQYIRMLLEEIGDQISKMKGASIIDVLKEKKMITERESVLMKAAISDRSMNIPMNIKDEVRANLLKSMIISICNYNGRE</sequence>
<dbReference type="EMBL" id="CP078093">
    <property type="protein sequence ID" value="QXM07273.1"/>
    <property type="molecule type" value="Genomic_DNA"/>
</dbReference>
<proteinExistence type="inferred from homology"/>
<organism evidence="10 11">
    <name type="scientific">Crassaminicella indica</name>
    <dbReference type="NCBI Taxonomy" id="2855394"/>
    <lineage>
        <taxon>Bacteria</taxon>
        <taxon>Bacillati</taxon>
        <taxon>Bacillota</taxon>
        <taxon>Clostridia</taxon>
        <taxon>Eubacteriales</taxon>
        <taxon>Clostridiaceae</taxon>
        <taxon>Crassaminicella</taxon>
    </lineage>
</organism>
<evidence type="ECO:0000259" key="9">
    <source>
        <dbReference type="Pfam" id="PF17727"/>
    </source>
</evidence>
<protein>
    <recommendedName>
        <fullName evidence="2 7">Transcriptional regulator CtsR</fullName>
    </recommendedName>
</protein>
<evidence type="ECO:0000256" key="4">
    <source>
        <dbReference type="ARBA" id="ARBA00023015"/>
    </source>
</evidence>
<keyword evidence="3 7" id="KW-0678">Repressor</keyword>
<feature type="domain" description="CtsR C-terminal dimerization" evidence="9">
    <location>
        <begin position="76"/>
        <end position="146"/>
    </location>
</feature>
<dbReference type="Pfam" id="PF17727">
    <property type="entry name" value="CtsR_C"/>
    <property type="match status" value="1"/>
</dbReference>
<accession>A0ABX8RDW7</accession>
<reference evidence="10" key="1">
    <citation type="submission" date="2021-07" db="EMBL/GenBank/DDBJ databases">
        <title>Complete genome sequence of Crassaminicella sp. 143-21, isolated from a deep-sea hydrothermal vent.</title>
        <authorList>
            <person name="Li X."/>
        </authorList>
    </citation>
    <scope>NUCLEOTIDE SEQUENCE</scope>
    <source>
        <strain evidence="10">143-21</strain>
    </source>
</reference>
<keyword evidence="4 7" id="KW-0805">Transcription regulation</keyword>
<dbReference type="RefSeq" id="WP_218283959.1">
    <property type="nucleotide sequence ID" value="NZ_CP078093.1"/>
</dbReference>